<dbReference type="OrthoDB" id="7840250at2759"/>
<dbReference type="GeneID" id="115625273"/>
<evidence type="ECO:0000313" key="3">
    <source>
        <dbReference type="RefSeq" id="XP_030376136.1"/>
    </source>
</evidence>
<evidence type="ECO:0000256" key="1">
    <source>
        <dbReference type="SAM" id="SignalP"/>
    </source>
</evidence>
<feature type="signal peptide" evidence="1">
    <location>
        <begin position="1"/>
        <end position="19"/>
    </location>
</feature>
<name>A0A6J2THG5_DROLE</name>
<keyword evidence="1" id="KW-0732">Signal</keyword>
<dbReference type="Proteomes" id="UP000504634">
    <property type="component" value="Unplaced"/>
</dbReference>
<feature type="chain" id="PRO_5026797730" evidence="1">
    <location>
        <begin position="20"/>
        <end position="59"/>
    </location>
</feature>
<dbReference type="RefSeq" id="XP_030376136.1">
    <property type="nucleotide sequence ID" value="XM_030520276.1"/>
</dbReference>
<gene>
    <name evidence="3" type="primary">LOC115625273</name>
</gene>
<dbReference type="AlphaFoldDB" id="A0A6J2THG5"/>
<sequence length="59" mass="6586">MNFCWFVLIFTALMACVMANSCPTGFSEEQNRCIKDRPVHGTCPPGSNYQLNINKCVLA</sequence>
<accession>A0A6J2THG5</accession>
<protein>
    <submittedName>
        <fullName evidence="3">Uncharacterized protein LOC115625273</fullName>
    </submittedName>
</protein>
<keyword evidence="2" id="KW-1185">Reference proteome</keyword>
<evidence type="ECO:0000313" key="2">
    <source>
        <dbReference type="Proteomes" id="UP000504634"/>
    </source>
</evidence>
<organism evidence="2 3">
    <name type="scientific">Drosophila lebanonensis</name>
    <name type="common">Fruit fly</name>
    <name type="synonym">Scaptodrosophila lebanonensis</name>
    <dbReference type="NCBI Taxonomy" id="7225"/>
    <lineage>
        <taxon>Eukaryota</taxon>
        <taxon>Metazoa</taxon>
        <taxon>Ecdysozoa</taxon>
        <taxon>Arthropoda</taxon>
        <taxon>Hexapoda</taxon>
        <taxon>Insecta</taxon>
        <taxon>Pterygota</taxon>
        <taxon>Neoptera</taxon>
        <taxon>Endopterygota</taxon>
        <taxon>Diptera</taxon>
        <taxon>Brachycera</taxon>
        <taxon>Muscomorpha</taxon>
        <taxon>Ephydroidea</taxon>
        <taxon>Drosophilidae</taxon>
        <taxon>Scaptodrosophila</taxon>
    </lineage>
</organism>
<reference evidence="3" key="1">
    <citation type="submission" date="2025-08" db="UniProtKB">
        <authorList>
            <consortium name="RefSeq"/>
        </authorList>
    </citation>
    <scope>IDENTIFICATION</scope>
    <source>
        <strain evidence="3">11010-0011.00</strain>
        <tissue evidence="3">Whole body</tissue>
    </source>
</reference>
<proteinExistence type="predicted"/>